<name>A0AAN8R3P0_9TELE</name>
<organism evidence="4 5">
    <name type="scientific">Coregonus suidteri</name>
    <dbReference type="NCBI Taxonomy" id="861788"/>
    <lineage>
        <taxon>Eukaryota</taxon>
        <taxon>Metazoa</taxon>
        <taxon>Chordata</taxon>
        <taxon>Craniata</taxon>
        <taxon>Vertebrata</taxon>
        <taxon>Euteleostomi</taxon>
        <taxon>Actinopterygii</taxon>
        <taxon>Neopterygii</taxon>
        <taxon>Teleostei</taxon>
        <taxon>Protacanthopterygii</taxon>
        <taxon>Salmoniformes</taxon>
        <taxon>Salmonidae</taxon>
        <taxon>Coregoninae</taxon>
        <taxon>Coregonus</taxon>
    </lineage>
</organism>
<gene>
    <name evidence="4" type="ORF">J4Q44_G00060600</name>
</gene>
<evidence type="ECO:0000256" key="2">
    <source>
        <dbReference type="SAM" id="SignalP"/>
    </source>
</evidence>
<keyword evidence="2" id="KW-0732">Signal</keyword>
<dbReference type="Gene3D" id="3.30.500.10">
    <property type="entry name" value="MHC class I-like antigen recognition-like"/>
    <property type="match status" value="1"/>
</dbReference>
<dbReference type="PANTHER" id="PTHR16675:SF237">
    <property type="entry name" value="MHC CLASS I ANTIGEN TRANSCRIPT VARIANT 1-RELATED"/>
    <property type="match status" value="1"/>
</dbReference>
<evidence type="ECO:0000313" key="4">
    <source>
        <dbReference type="EMBL" id="KAK6323721.1"/>
    </source>
</evidence>
<evidence type="ECO:0000313" key="5">
    <source>
        <dbReference type="Proteomes" id="UP001356427"/>
    </source>
</evidence>
<feature type="domain" description="MHC class I-like antigen recognition-like" evidence="3">
    <location>
        <begin position="23"/>
        <end position="107"/>
    </location>
</feature>
<dbReference type="AlphaFoldDB" id="A0AAN8R3P0"/>
<proteinExistence type="predicted"/>
<protein>
    <recommendedName>
        <fullName evidence="3">MHC class I-like antigen recognition-like domain-containing protein</fullName>
    </recommendedName>
</protein>
<keyword evidence="5" id="KW-1185">Reference proteome</keyword>
<feature type="signal peptide" evidence="2">
    <location>
        <begin position="1"/>
        <end position="19"/>
    </location>
</feature>
<dbReference type="GO" id="GO:0006955">
    <property type="term" value="P:immune response"/>
    <property type="evidence" value="ECO:0007669"/>
    <property type="project" value="TreeGrafter"/>
</dbReference>
<dbReference type="GO" id="GO:0005615">
    <property type="term" value="C:extracellular space"/>
    <property type="evidence" value="ECO:0007669"/>
    <property type="project" value="TreeGrafter"/>
</dbReference>
<dbReference type="InterPro" id="IPR011161">
    <property type="entry name" value="MHC_I-like_Ag-recog"/>
</dbReference>
<dbReference type="PANTHER" id="PTHR16675">
    <property type="entry name" value="MHC CLASS I-RELATED"/>
    <property type="match status" value="1"/>
</dbReference>
<feature type="chain" id="PRO_5042977835" description="MHC class I-like antigen recognition-like domain-containing protein" evidence="2">
    <location>
        <begin position="20"/>
        <end position="108"/>
    </location>
</feature>
<dbReference type="GO" id="GO:0009897">
    <property type="term" value="C:external side of plasma membrane"/>
    <property type="evidence" value="ECO:0007669"/>
    <property type="project" value="TreeGrafter"/>
</dbReference>
<dbReference type="Proteomes" id="UP001356427">
    <property type="component" value="Unassembled WGS sequence"/>
</dbReference>
<sequence length="108" mass="12040">MKGCIPLLVLGIGLHTVSAATNTLLYYYTATSGIPNFPEFMTVGIVNGHQIDHYDSITKRAIQKAEWISGAVDPDYWKRNTQTYAANEPSFKANIDILKSRFNQTEGE</sequence>
<reference evidence="4 5" key="1">
    <citation type="submission" date="2021-04" db="EMBL/GenBank/DDBJ databases">
        <authorList>
            <person name="De Guttry C."/>
            <person name="Zahm M."/>
            <person name="Klopp C."/>
            <person name="Cabau C."/>
            <person name="Louis A."/>
            <person name="Berthelot C."/>
            <person name="Parey E."/>
            <person name="Roest Crollius H."/>
            <person name="Montfort J."/>
            <person name="Robinson-Rechavi M."/>
            <person name="Bucao C."/>
            <person name="Bouchez O."/>
            <person name="Gislard M."/>
            <person name="Lluch J."/>
            <person name="Milhes M."/>
            <person name="Lampietro C."/>
            <person name="Lopez Roques C."/>
            <person name="Donnadieu C."/>
            <person name="Braasch I."/>
            <person name="Desvignes T."/>
            <person name="Postlethwait J."/>
            <person name="Bobe J."/>
            <person name="Wedekind C."/>
            <person name="Guiguen Y."/>
        </authorList>
    </citation>
    <scope>NUCLEOTIDE SEQUENCE [LARGE SCALE GENOMIC DNA]</scope>
    <source>
        <strain evidence="4">Cs_M1</strain>
        <tissue evidence="4">Blood</tissue>
    </source>
</reference>
<dbReference type="SUPFAM" id="SSF54452">
    <property type="entry name" value="MHC antigen-recognition domain"/>
    <property type="match status" value="1"/>
</dbReference>
<dbReference type="InterPro" id="IPR011162">
    <property type="entry name" value="MHC_I/II-like_Ag-recog"/>
</dbReference>
<keyword evidence="1" id="KW-0325">Glycoprotein</keyword>
<dbReference type="EMBL" id="JAGTTL010000004">
    <property type="protein sequence ID" value="KAK6323721.1"/>
    <property type="molecule type" value="Genomic_DNA"/>
</dbReference>
<dbReference type="InterPro" id="IPR037055">
    <property type="entry name" value="MHC_I-like_Ag-recog_sf"/>
</dbReference>
<evidence type="ECO:0000259" key="3">
    <source>
        <dbReference type="Pfam" id="PF00129"/>
    </source>
</evidence>
<comment type="caution">
    <text evidence="4">The sequence shown here is derived from an EMBL/GenBank/DDBJ whole genome shotgun (WGS) entry which is preliminary data.</text>
</comment>
<evidence type="ECO:0000256" key="1">
    <source>
        <dbReference type="ARBA" id="ARBA00023180"/>
    </source>
</evidence>
<accession>A0AAN8R3P0</accession>
<dbReference type="Pfam" id="PF00129">
    <property type="entry name" value="MHC_I"/>
    <property type="match status" value="1"/>
</dbReference>
<dbReference type="InterPro" id="IPR050208">
    <property type="entry name" value="MHC_class-I_related"/>
</dbReference>